<proteinExistence type="predicted"/>
<dbReference type="AlphaFoldDB" id="A0A811ZSH9"/>
<evidence type="ECO:0000313" key="3">
    <source>
        <dbReference type="Proteomes" id="UP000645828"/>
    </source>
</evidence>
<evidence type="ECO:0000256" key="1">
    <source>
        <dbReference type="SAM" id="MobiDB-lite"/>
    </source>
</evidence>
<name>A0A811ZSH9_NYCPR</name>
<dbReference type="EMBL" id="CAJHUB010000775">
    <property type="protein sequence ID" value="CAD7691563.1"/>
    <property type="molecule type" value="Genomic_DNA"/>
</dbReference>
<accession>A0A811ZSH9</accession>
<organism evidence="2 3">
    <name type="scientific">Nyctereutes procyonoides</name>
    <name type="common">Raccoon dog</name>
    <name type="synonym">Canis procyonoides</name>
    <dbReference type="NCBI Taxonomy" id="34880"/>
    <lineage>
        <taxon>Eukaryota</taxon>
        <taxon>Metazoa</taxon>
        <taxon>Chordata</taxon>
        <taxon>Craniata</taxon>
        <taxon>Vertebrata</taxon>
        <taxon>Euteleostomi</taxon>
        <taxon>Mammalia</taxon>
        <taxon>Eutheria</taxon>
        <taxon>Laurasiatheria</taxon>
        <taxon>Carnivora</taxon>
        <taxon>Caniformia</taxon>
        <taxon>Canidae</taxon>
        <taxon>Nyctereutes</taxon>
    </lineage>
</organism>
<keyword evidence="3" id="KW-1185">Reference proteome</keyword>
<protein>
    <submittedName>
        <fullName evidence="2">(raccoon dog) hypothetical protein</fullName>
    </submittedName>
</protein>
<dbReference type="Proteomes" id="UP000645828">
    <property type="component" value="Unassembled WGS sequence"/>
</dbReference>
<reference evidence="2" key="1">
    <citation type="submission" date="2020-12" db="EMBL/GenBank/DDBJ databases">
        <authorList>
            <consortium name="Molecular Ecology Group"/>
        </authorList>
    </citation>
    <scope>NUCLEOTIDE SEQUENCE</scope>
    <source>
        <strain evidence="2">TBG_1078</strain>
    </source>
</reference>
<feature type="region of interest" description="Disordered" evidence="1">
    <location>
        <begin position="87"/>
        <end position="117"/>
    </location>
</feature>
<gene>
    <name evidence="2" type="ORF">NYPRO_LOCUS24357</name>
</gene>
<comment type="caution">
    <text evidence="2">The sequence shown here is derived from an EMBL/GenBank/DDBJ whole genome shotgun (WGS) entry which is preliminary data.</text>
</comment>
<sequence length="196" mass="21815">MGMFNECIKPFDHPRSVGFSSAGRLHGHLQHRSGPRPWARPVLPRPLGARPGLLARLALPLLPAQACARFRLSKKWLRESRLAQVTWGGPRGRRRRRGRTAPSGGDSGRGPGSRAACGARRWGRGCLGLWWGSKGDAAERKSLLKERICVWNKVMHLLAFCCTASIYQTRRIRFTYIFSNAASAQVQRHPELGGSQ</sequence>
<evidence type="ECO:0000313" key="2">
    <source>
        <dbReference type="EMBL" id="CAD7691563.1"/>
    </source>
</evidence>